<dbReference type="GO" id="GO:1990817">
    <property type="term" value="F:poly(A) RNA polymerase activity"/>
    <property type="evidence" value="ECO:0007669"/>
    <property type="project" value="UniProtKB-EC"/>
</dbReference>
<feature type="compositionally biased region" description="Polar residues" evidence="7">
    <location>
        <begin position="584"/>
        <end position="593"/>
    </location>
</feature>
<feature type="domain" description="PAP-associated" evidence="8">
    <location>
        <begin position="329"/>
        <end position="388"/>
    </location>
</feature>
<dbReference type="Gene3D" id="1.10.1410.10">
    <property type="match status" value="1"/>
</dbReference>
<dbReference type="PANTHER" id="PTHR23092:SF15">
    <property type="entry name" value="INACTIVE NON-CANONICAL POLY(A) RNA POLYMERASE PROTEIN TRF4-2-RELATED"/>
    <property type="match status" value="1"/>
</dbReference>
<accession>A0AAD9JCL4</accession>
<dbReference type="PANTHER" id="PTHR23092">
    <property type="entry name" value="POLY(A) RNA POLYMERASE"/>
    <property type="match status" value="1"/>
</dbReference>
<proteinExistence type="inferred from homology"/>
<gene>
    <name evidence="10" type="ORF">LSH36_428g01034</name>
</gene>
<feature type="compositionally biased region" description="Low complexity" evidence="7">
    <location>
        <begin position="634"/>
        <end position="656"/>
    </location>
</feature>
<dbReference type="Gene3D" id="3.30.460.10">
    <property type="entry name" value="Beta Polymerase, domain 2"/>
    <property type="match status" value="1"/>
</dbReference>
<feature type="region of interest" description="Disordered" evidence="7">
    <location>
        <begin position="502"/>
        <end position="609"/>
    </location>
</feature>
<keyword evidence="4" id="KW-0808">Transferase</keyword>
<evidence type="ECO:0000259" key="8">
    <source>
        <dbReference type="Pfam" id="PF03828"/>
    </source>
</evidence>
<dbReference type="GO" id="GO:0003729">
    <property type="term" value="F:mRNA binding"/>
    <property type="evidence" value="ECO:0007669"/>
    <property type="project" value="TreeGrafter"/>
</dbReference>
<dbReference type="EMBL" id="JAODUP010000428">
    <property type="protein sequence ID" value="KAK2149970.1"/>
    <property type="molecule type" value="Genomic_DNA"/>
</dbReference>
<feature type="compositionally biased region" description="Basic and acidic residues" evidence="7">
    <location>
        <begin position="660"/>
        <end position="669"/>
    </location>
</feature>
<dbReference type="Pfam" id="PF22600">
    <property type="entry name" value="MTPAP-like_central"/>
    <property type="match status" value="1"/>
</dbReference>
<evidence type="ECO:0000256" key="5">
    <source>
        <dbReference type="ARBA" id="ARBA00022723"/>
    </source>
</evidence>
<dbReference type="Proteomes" id="UP001208570">
    <property type="component" value="Unassembled WGS sequence"/>
</dbReference>
<evidence type="ECO:0000256" key="2">
    <source>
        <dbReference type="ARBA" id="ARBA00008593"/>
    </source>
</evidence>
<dbReference type="GO" id="GO:0043634">
    <property type="term" value="P:polyadenylation-dependent ncRNA catabolic process"/>
    <property type="evidence" value="ECO:0007669"/>
    <property type="project" value="TreeGrafter"/>
</dbReference>
<evidence type="ECO:0000256" key="3">
    <source>
        <dbReference type="ARBA" id="ARBA00012388"/>
    </source>
</evidence>
<dbReference type="SUPFAM" id="SSF81301">
    <property type="entry name" value="Nucleotidyltransferase"/>
    <property type="match status" value="1"/>
</dbReference>
<protein>
    <recommendedName>
        <fullName evidence="3">polynucleotide adenylyltransferase</fullName>
        <ecNumber evidence="3">2.7.7.19</ecNumber>
    </recommendedName>
</protein>
<feature type="region of interest" description="Disordered" evidence="7">
    <location>
        <begin position="626"/>
        <end position="669"/>
    </location>
</feature>
<keyword evidence="11" id="KW-1185">Reference proteome</keyword>
<dbReference type="FunFam" id="1.10.1410.10:FF:000003">
    <property type="entry name" value="non-canonical poly(A) RNA polymerase PAPD7"/>
    <property type="match status" value="1"/>
</dbReference>
<organism evidence="10 11">
    <name type="scientific">Paralvinella palmiformis</name>
    <dbReference type="NCBI Taxonomy" id="53620"/>
    <lineage>
        <taxon>Eukaryota</taxon>
        <taxon>Metazoa</taxon>
        <taxon>Spiralia</taxon>
        <taxon>Lophotrochozoa</taxon>
        <taxon>Annelida</taxon>
        <taxon>Polychaeta</taxon>
        <taxon>Sedentaria</taxon>
        <taxon>Canalipalpata</taxon>
        <taxon>Terebellida</taxon>
        <taxon>Terebelliformia</taxon>
        <taxon>Alvinellidae</taxon>
        <taxon>Paralvinella</taxon>
    </lineage>
</organism>
<name>A0AAD9JCL4_9ANNE</name>
<evidence type="ECO:0000256" key="7">
    <source>
        <dbReference type="SAM" id="MobiDB-lite"/>
    </source>
</evidence>
<dbReference type="GO" id="GO:0005730">
    <property type="term" value="C:nucleolus"/>
    <property type="evidence" value="ECO:0007669"/>
    <property type="project" value="TreeGrafter"/>
</dbReference>
<dbReference type="InterPro" id="IPR043519">
    <property type="entry name" value="NT_sf"/>
</dbReference>
<keyword evidence="5" id="KW-0479">Metal-binding</keyword>
<feature type="compositionally biased region" description="Polar residues" evidence="7">
    <location>
        <begin position="51"/>
        <end position="94"/>
    </location>
</feature>
<dbReference type="GO" id="GO:0031499">
    <property type="term" value="C:TRAMP complex"/>
    <property type="evidence" value="ECO:0007669"/>
    <property type="project" value="TreeGrafter"/>
</dbReference>
<reference evidence="10" key="1">
    <citation type="journal article" date="2023" name="Mol. Biol. Evol.">
        <title>Third-Generation Sequencing Reveals the Adaptive Role of the Epigenome in Three Deep-Sea Polychaetes.</title>
        <authorList>
            <person name="Perez M."/>
            <person name="Aroh O."/>
            <person name="Sun Y."/>
            <person name="Lan Y."/>
            <person name="Juniper S.K."/>
            <person name="Young C.R."/>
            <person name="Angers B."/>
            <person name="Qian P.Y."/>
        </authorList>
    </citation>
    <scope>NUCLEOTIDE SEQUENCE</scope>
    <source>
        <strain evidence="10">P08H-3</strain>
    </source>
</reference>
<dbReference type="CDD" id="cd05402">
    <property type="entry name" value="NT_PAP_TUTase"/>
    <property type="match status" value="1"/>
</dbReference>
<dbReference type="InterPro" id="IPR002058">
    <property type="entry name" value="PAP_assoc"/>
</dbReference>
<dbReference type="InterPro" id="IPR045862">
    <property type="entry name" value="Trf4-like"/>
</dbReference>
<evidence type="ECO:0000256" key="1">
    <source>
        <dbReference type="ARBA" id="ARBA00001936"/>
    </source>
</evidence>
<feature type="compositionally biased region" description="Low complexity" evidence="7">
    <location>
        <begin position="515"/>
        <end position="560"/>
    </location>
</feature>
<dbReference type="EC" id="2.7.7.19" evidence="3"/>
<evidence type="ECO:0000256" key="4">
    <source>
        <dbReference type="ARBA" id="ARBA00022679"/>
    </source>
</evidence>
<dbReference type="GO" id="GO:0046872">
    <property type="term" value="F:metal ion binding"/>
    <property type="evidence" value="ECO:0007669"/>
    <property type="project" value="UniProtKB-KW"/>
</dbReference>
<dbReference type="FunFam" id="3.30.460.10:FF:000006">
    <property type="entry name" value="non-canonical poly(A) RNA polymerase PAPD5"/>
    <property type="match status" value="1"/>
</dbReference>
<dbReference type="GO" id="GO:0031123">
    <property type="term" value="P:RNA 3'-end processing"/>
    <property type="evidence" value="ECO:0007669"/>
    <property type="project" value="TreeGrafter"/>
</dbReference>
<comment type="similarity">
    <text evidence="2">Belongs to the DNA polymerase type-B-like family.</text>
</comment>
<sequence length="769" mass="84992">MDPRNSWPQPEQNCCSLHHWLRVWETYLGIRDLLIEPSGPPGEEEDPASDTQNSNDMESYISLTDTNSNKVHNTNNKSGVNNLNHLNSTISTEPYQKRRRENKASTWGLNHSTYRREWGDAGCQIPWKPKDKIYPFNPQGLHEEILDFYQYIYPRPEEHYMRQDVVNRITQVIKGLWSSAEVKIFGSFDTGLYLPTSDIDMVVFGKWDSLPLWTLDKALKEKGICEDDKIKVLDKASVPIVKLTDKKTDVRVDISFNITNGVNSAKLIKEFMTEYPNLKYLVLVLKLFLLQRDLNEVFTGGISSYCLILMTVSFLQRHARADATSPNANLGVLLLEFLELYGCNFNYYNTAIRVTHGGEYVPKEQMKDLENGARPSLLCIEDPLAPGNDIGRSSFNALLVKEAFDFAYRSLRTVVLPQYASLHIPGESLLGRIIRVTEEVIKYRQWIKETFPVPENYTIGPVVIPCTFAEVVAQHSSAESTKDSNSLTDNPVRILTPGEESAAIKQCGGPEADSDSNSVLSSNSSRSLSSTSSSCSGSVAGSEAGSSNASNASDSDSDAVQEGVKAIQDHMSNDGHISHHSDNIHYNSSSYNASRGYGQYPAGSRARRNNVLPKTTRYVDIVKQKDDSSDKVKCSISGVHGGSSSSLNSVSSAQASPAHTRSETSDAHRHTTVYHNRNLKQSQGSGYSAGQYNNGPTYYGGNTGSSNSAGGNSKQGRYQHSSFSSGRRRRNAYSGMQQGIGTGRGVPRSSSPPHSNMKSLAHSHGHISR</sequence>
<feature type="domain" description="Poly(A) RNA polymerase mitochondrial-like central palm" evidence="9">
    <location>
        <begin position="141"/>
        <end position="270"/>
    </location>
</feature>
<comment type="caution">
    <text evidence="10">The sequence shown here is derived from an EMBL/GenBank/DDBJ whole genome shotgun (WGS) entry which is preliminary data.</text>
</comment>
<feature type="compositionally biased region" description="Basic and acidic residues" evidence="7">
    <location>
        <begin position="567"/>
        <end position="583"/>
    </location>
</feature>
<feature type="region of interest" description="Disordered" evidence="7">
    <location>
        <begin position="35"/>
        <end position="102"/>
    </location>
</feature>
<feature type="compositionally biased region" description="Polar residues" evidence="7">
    <location>
        <begin position="748"/>
        <end position="758"/>
    </location>
</feature>
<keyword evidence="6" id="KW-0460">Magnesium</keyword>
<evidence type="ECO:0000313" key="11">
    <source>
        <dbReference type="Proteomes" id="UP001208570"/>
    </source>
</evidence>
<feature type="compositionally biased region" description="Polar residues" evidence="7">
    <location>
        <begin position="714"/>
        <end position="725"/>
    </location>
</feature>
<dbReference type="Pfam" id="PF03828">
    <property type="entry name" value="PAP_assoc"/>
    <property type="match status" value="1"/>
</dbReference>
<dbReference type="SUPFAM" id="SSF81631">
    <property type="entry name" value="PAP/OAS1 substrate-binding domain"/>
    <property type="match status" value="1"/>
</dbReference>
<dbReference type="AlphaFoldDB" id="A0AAD9JCL4"/>
<dbReference type="InterPro" id="IPR054708">
    <property type="entry name" value="MTPAP-like_central"/>
</dbReference>
<evidence type="ECO:0000313" key="10">
    <source>
        <dbReference type="EMBL" id="KAK2149970.1"/>
    </source>
</evidence>
<evidence type="ECO:0000259" key="9">
    <source>
        <dbReference type="Pfam" id="PF22600"/>
    </source>
</evidence>
<evidence type="ECO:0000256" key="6">
    <source>
        <dbReference type="ARBA" id="ARBA00022842"/>
    </source>
</evidence>
<feature type="compositionally biased region" description="Low complexity" evidence="7">
    <location>
        <begin position="698"/>
        <end position="712"/>
    </location>
</feature>
<comment type="cofactor">
    <cofactor evidence="1">
        <name>Mn(2+)</name>
        <dbReference type="ChEBI" id="CHEBI:29035"/>
    </cofactor>
</comment>
<feature type="region of interest" description="Disordered" evidence="7">
    <location>
        <begin position="698"/>
        <end position="769"/>
    </location>
</feature>